<comment type="caution">
    <text evidence="11">The sequence shown here is derived from an EMBL/GenBank/DDBJ whole genome shotgun (WGS) entry which is preliminary data.</text>
</comment>
<evidence type="ECO:0000256" key="4">
    <source>
        <dbReference type="ARBA" id="ARBA00023012"/>
    </source>
</evidence>
<reference evidence="11 12" key="1">
    <citation type="journal article" date="2016" name="Nat. Commun.">
        <title>Thousands of microbial genomes shed light on interconnected biogeochemical processes in an aquifer system.</title>
        <authorList>
            <person name="Anantharaman K."/>
            <person name="Brown C.T."/>
            <person name="Hug L.A."/>
            <person name="Sharon I."/>
            <person name="Castelle C.J."/>
            <person name="Probst A.J."/>
            <person name="Thomas B.C."/>
            <person name="Singh A."/>
            <person name="Wilkins M.J."/>
            <person name="Karaoz U."/>
            <person name="Brodie E.L."/>
            <person name="Williams K.H."/>
            <person name="Hubbard S.S."/>
            <person name="Banfield J.F."/>
        </authorList>
    </citation>
    <scope>NUCLEOTIDE SEQUENCE [LARGE SCALE GENOMIC DNA]</scope>
</reference>
<dbReference type="GO" id="GO:0006355">
    <property type="term" value="P:regulation of DNA-templated transcription"/>
    <property type="evidence" value="ECO:0007669"/>
    <property type="project" value="InterPro"/>
</dbReference>
<evidence type="ECO:0000313" key="12">
    <source>
        <dbReference type="Proteomes" id="UP000179076"/>
    </source>
</evidence>
<dbReference type="InterPro" id="IPR025662">
    <property type="entry name" value="Sigma_54_int_dom_ATP-bd_1"/>
</dbReference>
<dbReference type="InterPro" id="IPR002078">
    <property type="entry name" value="Sigma_54_int"/>
</dbReference>
<dbReference type="PROSITE" id="PS00688">
    <property type="entry name" value="SIGMA54_INTERACT_3"/>
    <property type="match status" value="1"/>
</dbReference>
<dbReference type="Pfam" id="PF00158">
    <property type="entry name" value="Sigma54_activat"/>
    <property type="match status" value="1"/>
</dbReference>
<dbReference type="Pfam" id="PF25601">
    <property type="entry name" value="AAA_lid_14"/>
    <property type="match status" value="1"/>
</dbReference>
<evidence type="ECO:0000259" key="9">
    <source>
        <dbReference type="PROSITE" id="PS50045"/>
    </source>
</evidence>
<gene>
    <name evidence="11" type="ORF">A2W18_06580</name>
</gene>
<sequence>MKRTVMVVDDEQNMQAVMRIVLEEAGYAVITADSAEAALVHLKSPELDVIVTDLKMPGIGGAELVLRCRSARPDVPVIIVTAHGTIRSAVTSIRDGAADYLAKPFEPEQLEISVHNAVKLRDILRENERLRAAAADPRTRRRLIGTSVAAQQLLVQINQVAPYKTSVLITGESGTGKELVARAVHELSPRRDGPWVAINCSAIPRDLLESELFGYVKGAFTGAAQNRSGRLEQARGGTLFLDEIGELDPALQAKLLRVLQEREYSPLGSDDLRVFDGRFLAASNRDLKALVVAGKFREDLFYRLDVYNIHVPPLRERREDIAPLARSFLDELAAEMNKHVSAISAAALEALARHNWPGNIRELRNSLERALLSCGGATIEVADLPPGLHAQAPARDRLAISEKPEHQGLDQWLEDAERGAILQALSQTNGVQAQAAKVLGISERSLWHRVKKLGIHIGRTVN</sequence>
<dbReference type="InterPro" id="IPR009057">
    <property type="entry name" value="Homeodomain-like_sf"/>
</dbReference>
<dbReference type="PANTHER" id="PTHR32071:SF117">
    <property type="entry name" value="PTS-DEPENDENT DIHYDROXYACETONE KINASE OPERON REGULATORY PROTEIN-RELATED"/>
    <property type="match status" value="1"/>
</dbReference>
<dbReference type="GO" id="GO:0000160">
    <property type="term" value="P:phosphorelay signal transduction system"/>
    <property type="evidence" value="ECO:0007669"/>
    <property type="project" value="UniProtKB-KW"/>
</dbReference>
<evidence type="ECO:0000256" key="8">
    <source>
        <dbReference type="PROSITE-ProRule" id="PRU00169"/>
    </source>
</evidence>
<dbReference type="Proteomes" id="UP000179076">
    <property type="component" value="Unassembled WGS sequence"/>
</dbReference>
<dbReference type="Gene3D" id="3.40.50.2300">
    <property type="match status" value="1"/>
</dbReference>
<feature type="domain" description="Response regulatory" evidence="10">
    <location>
        <begin position="4"/>
        <end position="118"/>
    </location>
</feature>
<keyword evidence="2" id="KW-0547">Nucleotide-binding</keyword>
<dbReference type="Gene3D" id="3.40.50.300">
    <property type="entry name" value="P-loop containing nucleotide triphosphate hydrolases"/>
    <property type="match status" value="1"/>
</dbReference>
<dbReference type="InterPro" id="IPR003593">
    <property type="entry name" value="AAA+_ATPase"/>
</dbReference>
<dbReference type="InterPro" id="IPR025944">
    <property type="entry name" value="Sigma_54_int_dom_CS"/>
</dbReference>
<evidence type="ECO:0000256" key="2">
    <source>
        <dbReference type="ARBA" id="ARBA00022741"/>
    </source>
</evidence>
<dbReference type="FunFam" id="3.40.50.300:FF:000006">
    <property type="entry name" value="DNA-binding transcriptional regulator NtrC"/>
    <property type="match status" value="1"/>
</dbReference>
<dbReference type="Pfam" id="PF02954">
    <property type="entry name" value="HTH_8"/>
    <property type="match status" value="1"/>
</dbReference>
<dbReference type="InterPro" id="IPR001789">
    <property type="entry name" value="Sig_transdc_resp-reg_receiver"/>
</dbReference>
<dbReference type="InterPro" id="IPR011006">
    <property type="entry name" value="CheY-like_superfamily"/>
</dbReference>
<dbReference type="PANTHER" id="PTHR32071">
    <property type="entry name" value="TRANSCRIPTIONAL REGULATORY PROTEIN"/>
    <property type="match status" value="1"/>
</dbReference>
<evidence type="ECO:0000256" key="5">
    <source>
        <dbReference type="ARBA" id="ARBA00023015"/>
    </source>
</evidence>
<dbReference type="SUPFAM" id="SSF52172">
    <property type="entry name" value="CheY-like"/>
    <property type="match status" value="1"/>
</dbReference>
<dbReference type="FunFam" id="3.40.50.2300:FF:000018">
    <property type="entry name" value="DNA-binding transcriptional regulator NtrC"/>
    <property type="match status" value="1"/>
</dbReference>
<evidence type="ECO:0008006" key="13">
    <source>
        <dbReference type="Google" id="ProtNLM"/>
    </source>
</evidence>
<dbReference type="InterPro" id="IPR027417">
    <property type="entry name" value="P-loop_NTPase"/>
</dbReference>
<keyword evidence="1 8" id="KW-0597">Phosphoprotein</keyword>
<keyword evidence="7" id="KW-0804">Transcription</keyword>
<dbReference type="PRINTS" id="PR01590">
    <property type="entry name" value="HTHFIS"/>
</dbReference>
<dbReference type="SUPFAM" id="SSF52540">
    <property type="entry name" value="P-loop containing nucleoside triphosphate hydrolases"/>
    <property type="match status" value="1"/>
</dbReference>
<evidence type="ECO:0000256" key="1">
    <source>
        <dbReference type="ARBA" id="ARBA00022553"/>
    </source>
</evidence>
<dbReference type="GO" id="GO:0043565">
    <property type="term" value="F:sequence-specific DNA binding"/>
    <property type="evidence" value="ECO:0007669"/>
    <property type="project" value="InterPro"/>
</dbReference>
<dbReference type="GO" id="GO:0005524">
    <property type="term" value="F:ATP binding"/>
    <property type="evidence" value="ECO:0007669"/>
    <property type="project" value="UniProtKB-KW"/>
</dbReference>
<dbReference type="PROSITE" id="PS50045">
    <property type="entry name" value="SIGMA54_INTERACT_4"/>
    <property type="match status" value="1"/>
</dbReference>
<dbReference type="Pfam" id="PF00072">
    <property type="entry name" value="Response_reg"/>
    <property type="match status" value="1"/>
</dbReference>
<evidence type="ECO:0000256" key="7">
    <source>
        <dbReference type="ARBA" id="ARBA00023163"/>
    </source>
</evidence>
<evidence type="ECO:0000256" key="6">
    <source>
        <dbReference type="ARBA" id="ARBA00023125"/>
    </source>
</evidence>
<keyword evidence="4" id="KW-0902">Two-component regulatory system</keyword>
<dbReference type="PROSITE" id="PS00675">
    <property type="entry name" value="SIGMA54_INTERACT_1"/>
    <property type="match status" value="1"/>
</dbReference>
<evidence type="ECO:0000259" key="10">
    <source>
        <dbReference type="PROSITE" id="PS50110"/>
    </source>
</evidence>
<organism evidence="11 12">
    <name type="scientific">Candidatus Muproteobacteria bacterium RBG_16_60_9</name>
    <dbReference type="NCBI Taxonomy" id="1817755"/>
    <lineage>
        <taxon>Bacteria</taxon>
        <taxon>Pseudomonadati</taxon>
        <taxon>Pseudomonadota</taxon>
        <taxon>Candidatus Muproteobacteria</taxon>
    </lineage>
</organism>
<evidence type="ECO:0000256" key="3">
    <source>
        <dbReference type="ARBA" id="ARBA00022840"/>
    </source>
</evidence>
<keyword evidence="5" id="KW-0805">Transcription regulation</keyword>
<keyword evidence="3" id="KW-0067">ATP-binding</keyword>
<dbReference type="Gene3D" id="1.10.10.60">
    <property type="entry name" value="Homeodomain-like"/>
    <property type="match status" value="1"/>
</dbReference>
<protein>
    <recommendedName>
        <fullName evidence="13">Fis family transcriptional regulator</fullName>
    </recommendedName>
</protein>
<accession>A0A1F6V638</accession>
<dbReference type="SMART" id="SM00448">
    <property type="entry name" value="REC"/>
    <property type="match status" value="1"/>
</dbReference>
<dbReference type="InterPro" id="IPR002197">
    <property type="entry name" value="HTH_Fis"/>
</dbReference>
<dbReference type="AlphaFoldDB" id="A0A1F6V638"/>
<dbReference type="EMBL" id="MFSP01000115">
    <property type="protein sequence ID" value="OGI64924.1"/>
    <property type="molecule type" value="Genomic_DNA"/>
</dbReference>
<dbReference type="InterPro" id="IPR058031">
    <property type="entry name" value="AAA_lid_NorR"/>
</dbReference>
<dbReference type="SMART" id="SM00382">
    <property type="entry name" value="AAA"/>
    <property type="match status" value="1"/>
</dbReference>
<dbReference type="Gene3D" id="1.10.8.60">
    <property type="match status" value="1"/>
</dbReference>
<feature type="domain" description="Sigma-54 factor interaction" evidence="9">
    <location>
        <begin position="143"/>
        <end position="372"/>
    </location>
</feature>
<name>A0A1F6V638_9PROT</name>
<dbReference type="PROSITE" id="PS50110">
    <property type="entry name" value="RESPONSE_REGULATORY"/>
    <property type="match status" value="1"/>
</dbReference>
<dbReference type="CDD" id="cd00009">
    <property type="entry name" value="AAA"/>
    <property type="match status" value="1"/>
</dbReference>
<evidence type="ECO:0000313" key="11">
    <source>
        <dbReference type="EMBL" id="OGI64924.1"/>
    </source>
</evidence>
<proteinExistence type="predicted"/>
<feature type="modified residue" description="4-aspartylphosphate" evidence="8">
    <location>
        <position position="53"/>
    </location>
</feature>
<keyword evidence="6" id="KW-0238">DNA-binding</keyword>
<dbReference type="SUPFAM" id="SSF46689">
    <property type="entry name" value="Homeodomain-like"/>
    <property type="match status" value="1"/>
</dbReference>